<name>A0A3L9Z298_9FLAO</name>
<proteinExistence type="predicted"/>
<dbReference type="AlphaFoldDB" id="A0A3L9Z298"/>
<organism evidence="1 2">
    <name type="scientific">Ulvibacter antarcticus</name>
    <dbReference type="NCBI Taxonomy" id="442714"/>
    <lineage>
        <taxon>Bacteria</taxon>
        <taxon>Pseudomonadati</taxon>
        <taxon>Bacteroidota</taxon>
        <taxon>Flavobacteriia</taxon>
        <taxon>Flavobacteriales</taxon>
        <taxon>Flavobacteriaceae</taxon>
        <taxon>Ulvibacter</taxon>
    </lineage>
</organism>
<comment type="caution">
    <text evidence="1">The sequence shown here is derived from an EMBL/GenBank/DDBJ whole genome shotgun (WGS) entry which is preliminary data.</text>
</comment>
<dbReference type="Gene3D" id="1.10.3680.10">
    <property type="entry name" value="TerB-like"/>
    <property type="match status" value="1"/>
</dbReference>
<dbReference type="Proteomes" id="UP000271339">
    <property type="component" value="Unassembled WGS sequence"/>
</dbReference>
<dbReference type="EMBL" id="REFC01000012">
    <property type="protein sequence ID" value="RMA64478.1"/>
    <property type="molecule type" value="Genomic_DNA"/>
</dbReference>
<evidence type="ECO:0008006" key="3">
    <source>
        <dbReference type="Google" id="ProtNLM"/>
    </source>
</evidence>
<protein>
    <recommendedName>
        <fullName evidence="3">Tellurite resistance protein TerB</fullName>
    </recommendedName>
</protein>
<evidence type="ECO:0000313" key="2">
    <source>
        <dbReference type="Proteomes" id="UP000271339"/>
    </source>
</evidence>
<accession>A0A3L9Z298</accession>
<dbReference type="SUPFAM" id="SSF158682">
    <property type="entry name" value="TerB-like"/>
    <property type="match status" value="1"/>
</dbReference>
<evidence type="ECO:0000313" key="1">
    <source>
        <dbReference type="EMBL" id="RMA64478.1"/>
    </source>
</evidence>
<sequence>MHDFKTNWTRQELSAYLLLYCAHADFIESEKEVELIRSKVDKEHYKSIHEEFEIDNDYQSIQKIEAAIDRLGYNKEQIHDLVEEMKMLFHVDGEYDAAENALFTGLKHLLEGKE</sequence>
<gene>
    <name evidence="1" type="ORF">BXY75_1354</name>
</gene>
<reference evidence="1 2" key="1">
    <citation type="submission" date="2018-10" db="EMBL/GenBank/DDBJ databases">
        <title>Genomic Encyclopedia of Archaeal and Bacterial Type Strains, Phase II (KMG-II): from individual species to whole genera.</title>
        <authorList>
            <person name="Goeker M."/>
        </authorList>
    </citation>
    <scope>NUCLEOTIDE SEQUENCE [LARGE SCALE GENOMIC DNA]</scope>
    <source>
        <strain evidence="1 2">DSM 23424</strain>
    </source>
</reference>
<dbReference type="OrthoDB" id="9770030at2"/>
<dbReference type="InterPro" id="IPR029024">
    <property type="entry name" value="TerB-like"/>
</dbReference>
<keyword evidence="2" id="KW-1185">Reference proteome</keyword>
<dbReference type="RefSeq" id="WP_121906923.1">
    <property type="nucleotide sequence ID" value="NZ_REFC01000012.1"/>
</dbReference>